<evidence type="ECO:0000313" key="4">
    <source>
        <dbReference type="Proteomes" id="UP001165296"/>
    </source>
</evidence>
<gene>
    <name evidence="3" type="ORF">LGH74_12030</name>
</gene>
<accession>A0ABS8AUI0</accession>
<protein>
    <submittedName>
        <fullName evidence="3">GNAT family N-acetyltransferase</fullName>
        <ecNumber evidence="3">2.3.1.-</ecNumber>
    </submittedName>
</protein>
<dbReference type="InterPro" id="IPR016181">
    <property type="entry name" value="Acyl_CoA_acyltransferase"/>
</dbReference>
<dbReference type="Pfam" id="PF00583">
    <property type="entry name" value="Acetyltransf_1"/>
    <property type="match status" value="1"/>
</dbReference>
<dbReference type="PROSITE" id="PS51186">
    <property type="entry name" value="GNAT"/>
    <property type="match status" value="1"/>
</dbReference>
<keyword evidence="1" id="KW-0812">Transmembrane</keyword>
<dbReference type="EMBL" id="JAJADR010000003">
    <property type="protein sequence ID" value="MCB2408707.1"/>
    <property type="molecule type" value="Genomic_DNA"/>
</dbReference>
<organism evidence="3 4">
    <name type="scientific">Hymenobacter lucidus</name>
    <dbReference type="NCBI Taxonomy" id="2880930"/>
    <lineage>
        <taxon>Bacteria</taxon>
        <taxon>Pseudomonadati</taxon>
        <taxon>Bacteroidota</taxon>
        <taxon>Cytophagia</taxon>
        <taxon>Cytophagales</taxon>
        <taxon>Hymenobacteraceae</taxon>
        <taxon>Hymenobacter</taxon>
    </lineage>
</organism>
<keyword evidence="1" id="KW-1133">Transmembrane helix</keyword>
<sequence length="300" mass="32523">MPSAVSTPATRADGSLALLHETPIRRLILEDLPACLRLAQNRQWLAEEQKWRFLFQVGQVYGLDDLEGELAATTVLTSYGSALAVIGMVLVAARYNRQGLGRRLMQHALDAAGGVPVALYATEAGRPLYEKLGFRTLRTTTTHVRHCSTQLVAARANLVRPATPADSAAILHLDAQVTGTNRQVVLHHLFQFAEHVWVLEYNRVIRGYAAAWRNVEQVVIGPVVAPDAAGAQQLVAAAGSTLGEGEWLRLEVDARHPALGAWAVQHGLQPTFTTSLMLQGAEALPGNRAQIFAPIMLALD</sequence>
<keyword evidence="1" id="KW-0472">Membrane</keyword>
<dbReference type="SUPFAM" id="SSF55729">
    <property type="entry name" value="Acyl-CoA N-acyltransferases (Nat)"/>
    <property type="match status" value="1"/>
</dbReference>
<name>A0ABS8AUI0_9BACT</name>
<dbReference type="CDD" id="cd04301">
    <property type="entry name" value="NAT_SF"/>
    <property type="match status" value="1"/>
</dbReference>
<reference evidence="3" key="1">
    <citation type="submission" date="2021-10" db="EMBL/GenBank/DDBJ databases">
        <authorList>
            <person name="Dean J.D."/>
            <person name="Kim M.K."/>
            <person name="Newey C.N."/>
            <person name="Stoker T.S."/>
            <person name="Thompson D.W."/>
            <person name="Grose J.H."/>
        </authorList>
    </citation>
    <scope>NUCLEOTIDE SEQUENCE</scope>
    <source>
        <strain evidence="3">BT178</strain>
    </source>
</reference>
<dbReference type="Gene3D" id="3.40.630.90">
    <property type="match status" value="1"/>
</dbReference>
<dbReference type="InterPro" id="IPR052729">
    <property type="entry name" value="Acyl/Acetyltrans_Enzymes"/>
</dbReference>
<dbReference type="Pfam" id="PF18014">
    <property type="entry name" value="Acetyltransf_18"/>
    <property type="match status" value="1"/>
</dbReference>
<dbReference type="InterPro" id="IPR000182">
    <property type="entry name" value="GNAT_dom"/>
</dbReference>
<dbReference type="InterPro" id="IPR041496">
    <property type="entry name" value="YitH/HolE_GNAT"/>
</dbReference>
<dbReference type="EC" id="2.3.1.-" evidence="3"/>
<comment type="caution">
    <text evidence="3">The sequence shown here is derived from an EMBL/GenBank/DDBJ whole genome shotgun (WGS) entry which is preliminary data.</text>
</comment>
<dbReference type="Proteomes" id="UP001165296">
    <property type="component" value="Unassembled WGS sequence"/>
</dbReference>
<evidence type="ECO:0000313" key="3">
    <source>
        <dbReference type="EMBL" id="MCB2408707.1"/>
    </source>
</evidence>
<feature type="transmembrane region" description="Helical" evidence="1">
    <location>
        <begin position="70"/>
        <end position="93"/>
    </location>
</feature>
<dbReference type="Gene3D" id="3.40.630.30">
    <property type="match status" value="1"/>
</dbReference>
<keyword evidence="4" id="KW-1185">Reference proteome</keyword>
<dbReference type="PANTHER" id="PTHR47237">
    <property type="entry name" value="SLL0310 PROTEIN"/>
    <property type="match status" value="1"/>
</dbReference>
<dbReference type="GO" id="GO:0016746">
    <property type="term" value="F:acyltransferase activity"/>
    <property type="evidence" value="ECO:0007669"/>
    <property type="project" value="UniProtKB-KW"/>
</dbReference>
<dbReference type="PANTHER" id="PTHR47237:SF2">
    <property type="entry name" value="BLL4206 PROTEIN"/>
    <property type="match status" value="1"/>
</dbReference>
<evidence type="ECO:0000259" key="2">
    <source>
        <dbReference type="PROSITE" id="PS51186"/>
    </source>
</evidence>
<feature type="domain" description="N-acetyltransferase" evidence="2">
    <location>
        <begin position="22"/>
        <end position="161"/>
    </location>
</feature>
<keyword evidence="3" id="KW-0012">Acyltransferase</keyword>
<evidence type="ECO:0000256" key="1">
    <source>
        <dbReference type="SAM" id="Phobius"/>
    </source>
</evidence>
<keyword evidence="3" id="KW-0808">Transferase</keyword>
<proteinExistence type="predicted"/>